<protein>
    <recommendedName>
        <fullName evidence="1">NYN domain-containing protein</fullName>
    </recommendedName>
</protein>
<dbReference type="STRING" id="1088721.JI59_12025"/>
<dbReference type="Proteomes" id="UP000004030">
    <property type="component" value="Unassembled WGS sequence"/>
</dbReference>
<evidence type="ECO:0000313" key="3">
    <source>
        <dbReference type="Proteomes" id="UP000004030"/>
    </source>
</evidence>
<gene>
    <name evidence="2" type="ORF">NSU_1615</name>
</gene>
<dbReference type="Gene3D" id="3.40.50.1010">
    <property type="entry name" value="5'-nuclease"/>
    <property type="match status" value="1"/>
</dbReference>
<evidence type="ECO:0000313" key="2">
    <source>
        <dbReference type="EMBL" id="EHJ61453.1"/>
    </source>
</evidence>
<evidence type="ECO:0000259" key="1">
    <source>
        <dbReference type="Pfam" id="PF01936"/>
    </source>
</evidence>
<dbReference type="PATRIC" id="fig|1088721.3.peg.1595"/>
<dbReference type="GO" id="GO:0004540">
    <property type="term" value="F:RNA nuclease activity"/>
    <property type="evidence" value="ECO:0007669"/>
    <property type="project" value="InterPro"/>
</dbReference>
<organism evidence="2 3">
    <name type="scientific">Novosphingobium pentaromativorans US6-1</name>
    <dbReference type="NCBI Taxonomy" id="1088721"/>
    <lineage>
        <taxon>Bacteria</taxon>
        <taxon>Pseudomonadati</taxon>
        <taxon>Pseudomonadota</taxon>
        <taxon>Alphaproteobacteria</taxon>
        <taxon>Sphingomonadales</taxon>
        <taxon>Sphingomonadaceae</taxon>
        <taxon>Novosphingobium</taxon>
    </lineage>
</organism>
<keyword evidence="3" id="KW-1185">Reference proteome</keyword>
<comment type="caution">
    <text evidence="2">The sequence shown here is derived from an EMBL/GenBank/DDBJ whole genome shotgun (WGS) entry which is preliminary data.</text>
</comment>
<dbReference type="InterPro" id="IPR021139">
    <property type="entry name" value="NYN"/>
</dbReference>
<dbReference type="CDD" id="cd18722">
    <property type="entry name" value="PIN_NicB-like"/>
    <property type="match status" value="1"/>
</dbReference>
<proteinExistence type="predicted"/>
<dbReference type="EMBL" id="AGFM01000019">
    <property type="protein sequence ID" value="EHJ61453.1"/>
    <property type="molecule type" value="Genomic_DNA"/>
</dbReference>
<dbReference type="Pfam" id="PF01936">
    <property type="entry name" value="NYN"/>
    <property type="match status" value="1"/>
</dbReference>
<reference evidence="2 3" key="1">
    <citation type="journal article" date="2012" name="J. Bacteriol.">
        <title>Genome sequence of benzo(a)pyrene-degrading bacterium Novosphingobium pentaromativorans US6-1.</title>
        <authorList>
            <person name="Luo Y.R."/>
            <person name="Kang S.G."/>
            <person name="Kim S.J."/>
            <person name="Kim M.R."/>
            <person name="Li N."/>
            <person name="Lee J.H."/>
            <person name="Kwon K.K."/>
        </authorList>
    </citation>
    <scope>NUCLEOTIDE SEQUENCE [LARGE SCALE GENOMIC DNA]</scope>
    <source>
        <strain evidence="2 3">US6-1</strain>
    </source>
</reference>
<feature type="domain" description="NYN" evidence="1">
    <location>
        <begin position="9"/>
        <end position="185"/>
    </location>
</feature>
<dbReference type="AlphaFoldDB" id="G6EB94"/>
<accession>G6EB94</accession>
<name>G6EB94_9SPHN</name>
<sequence length="215" mass="24535">MLAYAMAMRTRIYVDGFNLYYGCLKGQPHKWLNPFLLCQNLLPRNSVEHLRYFTAKVSARPNDPDQPVRQQTYFRALGTIPQITVHLGHFLTHEVTMPDAAAWRQGRHVPRHVVKTEEKGSDVNLATWLLMDAMDNQFDCAVIISNDSDLKEPISLVRNRFRKAIGILNPQRNVSQALRPLAHFIKPIRGGALGNAQFPNTMTDSTGQFQKPARW</sequence>
<dbReference type="eggNOG" id="COG1432">
    <property type="taxonomic scope" value="Bacteria"/>
</dbReference>